<dbReference type="GeneID" id="37010766"/>
<proteinExistence type="predicted"/>
<keyword evidence="3" id="KW-1185">Reference proteome</keyword>
<reference evidence="2 3" key="1">
    <citation type="journal article" date="2018" name="Mol. Biol. Evol.">
        <title>Broad Genomic Sampling Reveals a Smut Pathogenic Ancestry of the Fungal Clade Ustilaginomycotina.</title>
        <authorList>
            <person name="Kijpornyongpan T."/>
            <person name="Mondo S.J."/>
            <person name="Barry K."/>
            <person name="Sandor L."/>
            <person name="Lee J."/>
            <person name="Lipzen A."/>
            <person name="Pangilinan J."/>
            <person name="LaButti K."/>
            <person name="Hainaut M."/>
            <person name="Henrissat B."/>
            <person name="Grigoriev I.V."/>
            <person name="Spatafora J.W."/>
            <person name="Aime M.C."/>
        </authorList>
    </citation>
    <scope>NUCLEOTIDE SEQUENCE [LARGE SCALE GENOMIC DNA]</scope>
    <source>
        <strain evidence="2 3">MCA 4718</strain>
    </source>
</reference>
<evidence type="ECO:0000313" key="2">
    <source>
        <dbReference type="EMBL" id="PWN23792.1"/>
    </source>
</evidence>
<keyword evidence="1" id="KW-0175">Coiled coil</keyword>
<sequence length="469" mass="48995">MAGPSGYARRGCGAPFAPGASSRGVSTRSRKLMTILIARQKRHKGGREWCLFPSSFRPSNPLFSSSSTPLTITGPITVFTTLLLLSPHTTNYPLKLIMQLQLSFLALAAFVGAAAATASLPDTGSVAKGAPAIPSTDSLPKLDSLASLDKVSPLLQSRSGPVQIRASLMQGQNTLSELESQLSSLGSISERSAVSEAQAAVEDAMTEYGSALGAGLKRSTDVKTSLKAAAKKAKVAFAKARKALDSADEEAKSKTHKGAKKTGRTELVKYIDAAEKALDDAEEAFKAAFGTSFDGTTDKRDGLLLNNVDAFADQTNAAKDNPTDETGIELPPLSELLGRDGLLVNNVAVLGHQKNTKGNSNKMELLDLVNAPHVPLAARDGVLGNNVNLGGKQANSRKGSNSKGTLIKSPDLAALLPRAGAILNNINLLGEQTHHREKSSADQKVIGRALTGAVEVADIELIGSDGSLL</sequence>
<protein>
    <submittedName>
        <fullName evidence="2">Uncharacterized protein</fullName>
    </submittedName>
</protein>
<dbReference type="EMBL" id="KZ819321">
    <property type="protein sequence ID" value="PWN23792.1"/>
    <property type="molecule type" value="Genomic_DNA"/>
</dbReference>
<accession>A0A316UEX9</accession>
<evidence type="ECO:0000256" key="1">
    <source>
        <dbReference type="SAM" id="Coils"/>
    </source>
</evidence>
<dbReference type="AlphaFoldDB" id="A0A316UEX9"/>
<gene>
    <name evidence="2" type="ORF">BCV69DRAFT_10432</name>
</gene>
<organism evidence="2 3">
    <name type="scientific">Pseudomicrostroma glucosiphilum</name>
    <dbReference type="NCBI Taxonomy" id="1684307"/>
    <lineage>
        <taxon>Eukaryota</taxon>
        <taxon>Fungi</taxon>
        <taxon>Dikarya</taxon>
        <taxon>Basidiomycota</taxon>
        <taxon>Ustilaginomycotina</taxon>
        <taxon>Exobasidiomycetes</taxon>
        <taxon>Microstromatales</taxon>
        <taxon>Microstromatales incertae sedis</taxon>
        <taxon>Pseudomicrostroma</taxon>
    </lineage>
</organism>
<feature type="coiled-coil region" evidence="1">
    <location>
        <begin position="230"/>
        <end position="284"/>
    </location>
</feature>
<evidence type="ECO:0000313" key="3">
    <source>
        <dbReference type="Proteomes" id="UP000245942"/>
    </source>
</evidence>
<dbReference type="RefSeq" id="XP_025350952.1">
    <property type="nucleotide sequence ID" value="XM_025489032.1"/>
</dbReference>
<dbReference type="Proteomes" id="UP000245942">
    <property type="component" value="Unassembled WGS sequence"/>
</dbReference>
<name>A0A316UEX9_9BASI</name>